<dbReference type="SUPFAM" id="SSF57850">
    <property type="entry name" value="RING/U-box"/>
    <property type="match status" value="1"/>
</dbReference>
<organism evidence="9 10">
    <name type="scientific">Brachionus calyciflorus</name>
    <dbReference type="NCBI Taxonomy" id="104777"/>
    <lineage>
        <taxon>Eukaryota</taxon>
        <taxon>Metazoa</taxon>
        <taxon>Spiralia</taxon>
        <taxon>Gnathifera</taxon>
        <taxon>Rotifera</taxon>
        <taxon>Eurotatoria</taxon>
        <taxon>Monogononta</taxon>
        <taxon>Pseudotrocha</taxon>
        <taxon>Ploima</taxon>
        <taxon>Brachionidae</taxon>
        <taxon>Brachionus</taxon>
    </lineage>
</organism>
<reference evidence="9" key="1">
    <citation type="submission" date="2021-02" db="EMBL/GenBank/DDBJ databases">
        <authorList>
            <person name="Nowell W R."/>
        </authorList>
    </citation>
    <scope>NUCLEOTIDE SEQUENCE</scope>
    <source>
        <strain evidence="9">Ploen Becks lab</strain>
    </source>
</reference>
<name>A0A813MAZ0_9BILA</name>
<keyword evidence="10" id="KW-1185">Reference proteome</keyword>
<dbReference type="Pfam" id="PF13445">
    <property type="entry name" value="zf-RING_UBOX"/>
    <property type="match status" value="1"/>
</dbReference>
<dbReference type="InterPro" id="IPR006594">
    <property type="entry name" value="LisH"/>
</dbReference>
<feature type="domain" description="RING-Gid-type" evidence="8">
    <location>
        <begin position="337"/>
        <end position="380"/>
    </location>
</feature>
<comment type="caution">
    <text evidence="9">The sequence shown here is derived from an EMBL/GenBank/DDBJ whole genome shotgun (WGS) entry which is preliminary data.</text>
</comment>
<dbReference type="GO" id="GO:0061630">
    <property type="term" value="F:ubiquitin protein ligase activity"/>
    <property type="evidence" value="ECO:0007669"/>
    <property type="project" value="InterPro"/>
</dbReference>
<dbReference type="Proteomes" id="UP000663879">
    <property type="component" value="Unassembled WGS sequence"/>
</dbReference>
<dbReference type="AlphaFoldDB" id="A0A813MAZ0"/>
<dbReference type="SMART" id="SM00667">
    <property type="entry name" value="LisH"/>
    <property type="match status" value="1"/>
</dbReference>
<dbReference type="PROSITE" id="PS50897">
    <property type="entry name" value="CTLH"/>
    <property type="match status" value="1"/>
</dbReference>
<feature type="zinc finger region" description="RING-Gid-type" evidence="6">
    <location>
        <begin position="337"/>
        <end position="380"/>
    </location>
</feature>
<dbReference type="InterPro" id="IPR024964">
    <property type="entry name" value="CTLH/CRA"/>
</dbReference>
<keyword evidence="2" id="KW-0963">Cytoplasm</keyword>
<evidence type="ECO:0000256" key="6">
    <source>
        <dbReference type="PROSITE-ProRule" id="PRU01215"/>
    </source>
</evidence>
<dbReference type="PANTHER" id="PTHR12170:SF3">
    <property type="entry name" value="GH10162P"/>
    <property type="match status" value="1"/>
</dbReference>
<dbReference type="InterPro" id="IPR044063">
    <property type="entry name" value="ZF_RING_GID"/>
</dbReference>
<protein>
    <submittedName>
        <fullName evidence="9">Uncharacterized protein</fullName>
    </submittedName>
</protein>
<keyword evidence="5" id="KW-0862">Zinc</keyword>
<dbReference type="InterPro" id="IPR006595">
    <property type="entry name" value="CTLH_C"/>
</dbReference>
<dbReference type="GO" id="GO:0008270">
    <property type="term" value="F:zinc ion binding"/>
    <property type="evidence" value="ECO:0007669"/>
    <property type="project" value="UniProtKB-KW"/>
</dbReference>
<gene>
    <name evidence="9" type="ORF">OXX778_LOCUS1659</name>
</gene>
<dbReference type="OrthoDB" id="1933281at2759"/>
<dbReference type="Pfam" id="PF10607">
    <property type="entry name" value="CTLH"/>
    <property type="match status" value="1"/>
</dbReference>
<feature type="domain" description="CTLH" evidence="7">
    <location>
        <begin position="155"/>
        <end position="212"/>
    </location>
</feature>
<evidence type="ECO:0000256" key="1">
    <source>
        <dbReference type="ARBA" id="ARBA00004496"/>
    </source>
</evidence>
<sequence>MDSLVAVEKEVDKALDLFENFYDVIDQDINKVIDHVVSIMNDLAKIENDQTFKLSADDSVSMCKEQVRDFIKRYSEKHKDLHANISKIGKVIDKNFVPDYGNLSQINLIDTPEKKNNLNMAICEHLLRNGHLEACETLIKESNLNEKIDEERKKPFVRMNYILKKLRDKDVDPALEWCQANSKELKEINSNLEFNLHRLNFIKLVQQGTKAQLEALKYARNFAAFANDCSKEIQKLMGSLIYMTTGLENSPYSSYLGPELWQEIEEEFTKNACKLLGLPVECPLYICVNAGSKALPALVNILQVMQQTQVGTTLSKDELPIEIDIGQKYRFHSVFSCPILRQQSTDTNPPMKLICGHVISKDALSKLNLSGKTRIKCPYCPVEQSPNDARQMFF</sequence>
<evidence type="ECO:0000259" key="8">
    <source>
        <dbReference type="PROSITE" id="PS51867"/>
    </source>
</evidence>
<dbReference type="InterPro" id="IPR013144">
    <property type="entry name" value="CRA_dom"/>
</dbReference>
<keyword evidence="3" id="KW-0479">Metal-binding</keyword>
<dbReference type="PANTHER" id="PTHR12170">
    <property type="entry name" value="MACROPHAGE ERYTHROBLAST ATTACHER-RELATED"/>
    <property type="match status" value="1"/>
</dbReference>
<proteinExistence type="predicted"/>
<dbReference type="InterPro" id="IPR027370">
    <property type="entry name" value="Znf-RING_euk"/>
</dbReference>
<dbReference type="PROSITE" id="PS51867">
    <property type="entry name" value="ZF_RING_GID"/>
    <property type="match status" value="1"/>
</dbReference>
<dbReference type="InterPro" id="IPR045098">
    <property type="entry name" value="Fyv10_fam"/>
</dbReference>
<dbReference type="GO" id="GO:0034657">
    <property type="term" value="C:GID complex"/>
    <property type="evidence" value="ECO:0007669"/>
    <property type="project" value="TreeGrafter"/>
</dbReference>
<evidence type="ECO:0000313" key="9">
    <source>
        <dbReference type="EMBL" id="CAF0716136.1"/>
    </source>
</evidence>
<dbReference type="PROSITE" id="PS50896">
    <property type="entry name" value="LISH"/>
    <property type="match status" value="1"/>
</dbReference>
<evidence type="ECO:0000256" key="4">
    <source>
        <dbReference type="ARBA" id="ARBA00022771"/>
    </source>
</evidence>
<dbReference type="SMART" id="SM00757">
    <property type="entry name" value="CRA"/>
    <property type="match status" value="1"/>
</dbReference>
<comment type="subcellular location">
    <subcellularLocation>
        <location evidence="1">Cytoplasm</location>
    </subcellularLocation>
</comment>
<dbReference type="FunFam" id="3.30.40.10:FF:000143">
    <property type="entry name" value="Regulator of gluconeogenesis Rmd5"/>
    <property type="match status" value="1"/>
</dbReference>
<dbReference type="SMART" id="SM00668">
    <property type="entry name" value="CTLH"/>
    <property type="match status" value="1"/>
</dbReference>
<keyword evidence="4 6" id="KW-0863">Zinc-finger</keyword>
<evidence type="ECO:0000313" key="10">
    <source>
        <dbReference type="Proteomes" id="UP000663879"/>
    </source>
</evidence>
<evidence type="ECO:0000259" key="7">
    <source>
        <dbReference type="PROSITE" id="PS50897"/>
    </source>
</evidence>
<evidence type="ECO:0000256" key="3">
    <source>
        <dbReference type="ARBA" id="ARBA00022723"/>
    </source>
</evidence>
<dbReference type="GO" id="GO:0005634">
    <property type="term" value="C:nucleus"/>
    <property type="evidence" value="ECO:0007669"/>
    <property type="project" value="TreeGrafter"/>
</dbReference>
<dbReference type="GO" id="GO:0043161">
    <property type="term" value="P:proteasome-mediated ubiquitin-dependent protein catabolic process"/>
    <property type="evidence" value="ECO:0007669"/>
    <property type="project" value="InterPro"/>
</dbReference>
<dbReference type="EMBL" id="CAJNOC010000113">
    <property type="protein sequence ID" value="CAF0716136.1"/>
    <property type="molecule type" value="Genomic_DNA"/>
</dbReference>
<evidence type="ECO:0000256" key="2">
    <source>
        <dbReference type="ARBA" id="ARBA00022490"/>
    </source>
</evidence>
<evidence type="ECO:0000256" key="5">
    <source>
        <dbReference type="ARBA" id="ARBA00022833"/>
    </source>
</evidence>
<accession>A0A813MAZ0</accession>
<dbReference type="GO" id="GO:0005737">
    <property type="term" value="C:cytoplasm"/>
    <property type="evidence" value="ECO:0007669"/>
    <property type="project" value="UniProtKB-SubCell"/>
</dbReference>